<proteinExistence type="predicted"/>
<protein>
    <submittedName>
        <fullName evidence="2">Uncharacterized protein</fullName>
    </submittedName>
</protein>
<name>A0A6J5NPX2_9CAUD</name>
<accession>A0A6J5NPX2</accession>
<feature type="region of interest" description="Disordered" evidence="1">
    <location>
        <begin position="483"/>
        <end position="502"/>
    </location>
</feature>
<organism evidence="2">
    <name type="scientific">uncultured Caudovirales phage</name>
    <dbReference type="NCBI Taxonomy" id="2100421"/>
    <lineage>
        <taxon>Viruses</taxon>
        <taxon>Duplodnaviria</taxon>
        <taxon>Heunggongvirae</taxon>
        <taxon>Uroviricota</taxon>
        <taxon>Caudoviricetes</taxon>
        <taxon>Peduoviridae</taxon>
        <taxon>Maltschvirus</taxon>
        <taxon>Maltschvirus maltsch</taxon>
    </lineage>
</organism>
<evidence type="ECO:0000256" key="1">
    <source>
        <dbReference type="SAM" id="MobiDB-lite"/>
    </source>
</evidence>
<reference evidence="2" key="1">
    <citation type="submission" date="2020-04" db="EMBL/GenBank/DDBJ databases">
        <authorList>
            <person name="Chiriac C."/>
            <person name="Salcher M."/>
            <person name="Ghai R."/>
            <person name="Kavagutti S V."/>
        </authorList>
    </citation>
    <scope>NUCLEOTIDE SEQUENCE</scope>
</reference>
<dbReference type="EMBL" id="LR796728">
    <property type="protein sequence ID" value="CAB4161870.1"/>
    <property type="molecule type" value="Genomic_DNA"/>
</dbReference>
<sequence length="502" mass="51402">MPVVKIDLAAEFTGKKEFSKAEKATAGLSRSVKQLGAAFGLTFGARALANYGKGAVKAFAADEKAARSLALQLKNTGNAFAAPQVEGFIANLQKTTGILDDDLRPAFRTLLTATGDVAKSQKALNLALDISAGTGKDLSAVSMALAKGFGGQTTALSRLGAGLDKATLASGDMDKITSILTAKFQGQAKEAVKGYAGQMALLTVATQNSKEIIGEGLLDALSSIGKDNSVATLGSQMENVATQTANVVRGIGVLIAKLKSIPGVSALTDLVTSTSLGGQAIGALGKLGAQSKTQKGYGSSNTLENFVAAGGVIKKNTIAIKENTKTVIAKTQLDKLAAKFDVERIGLYAALAKATTEEEKARILAKIAIVESNEAAATALNKLSFAAKSATDAFTRYAENATIIIGQGKYAIQGPAGLVPNQMSNAAPMPATNMPVNPSGSNEITIGQGQYAIQAPSGFTTPVINVQVQVAGEDVAAVISSQQEVQSQSGGSGGSWRSVRVM</sequence>
<gene>
    <name evidence="2" type="ORF">UFOVP791_8</name>
</gene>
<evidence type="ECO:0000313" key="2">
    <source>
        <dbReference type="EMBL" id="CAB4161870.1"/>
    </source>
</evidence>